<proteinExistence type="inferred from homology"/>
<dbReference type="InterPro" id="IPR003439">
    <property type="entry name" value="ABC_transporter-like_ATP-bd"/>
</dbReference>
<protein>
    <submittedName>
        <fullName evidence="6">ABC transporter ATP-binding protein</fullName>
    </submittedName>
</protein>
<reference evidence="6 7" key="1">
    <citation type="submission" date="2023-06" db="EMBL/GenBank/DDBJ databases">
        <title>Sporosarcina sp. nov., isolated from Korean tranditional fermented seafood 'Jeotgal'.</title>
        <authorList>
            <person name="Yang A.I."/>
            <person name="Shin N.-R."/>
        </authorList>
    </citation>
    <scope>NUCLEOTIDE SEQUENCE [LARGE SCALE GENOMIC DNA]</scope>
    <source>
        <strain evidence="6 7">T2O-4</strain>
    </source>
</reference>
<accession>A0ABZ0L3U2</accession>
<dbReference type="EMBL" id="CP129118">
    <property type="protein sequence ID" value="WOV86849.1"/>
    <property type="molecule type" value="Genomic_DNA"/>
</dbReference>
<keyword evidence="2" id="KW-0813">Transport</keyword>
<dbReference type="SMART" id="SM00382">
    <property type="entry name" value="AAA"/>
    <property type="match status" value="1"/>
</dbReference>
<dbReference type="Gene3D" id="3.40.50.300">
    <property type="entry name" value="P-loop containing nucleotide triphosphate hydrolases"/>
    <property type="match status" value="1"/>
</dbReference>
<dbReference type="SUPFAM" id="SSF52540">
    <property type="entry name" value="P-loop containing nucleoside triphosphate hydrolases"/>
    <property type="match status" value="1"/>
</dbReference>
<dbReference type="GO" id="GO:0005524">
    <property type="term" value="F:ATP binding"/>
    <property type="evidence" value="ECO:0007669"/>
    <property type="project" value="UniProtKB-KW"/>
</dbReference>
<evidence type="ECO:0000256" key="3">
    <source>
        <dbReference type="ARBA" id="ARBA00022741"/>
    </source>
</evidence>
<dbReference type="PROSITE" id="PS50893">
    <property type="entry name" value="ABC_TRANSPORTER_2"/>
    <property type="match status" value="1"/>
</dbReference>
<dbReference type="PANTHER" id="PTHR42711:SF5">
    <property type="entry name" value="ABC TRANSPORTER ATP-BINDING PROTEIN NATA"/>
    <property type="match status" value="1"/>
</dbReference>
<name>A0ABZ0L3U2_9BACL</name>
<comment type="similarity">
    <text evidence="1">Belongs to the ABC transporter superfamily.</text>
</comment>
<evidence type="ECO:0000256" key="1">
    <source>
        <dbReference type="ARBA" id="ARBA00005417"/>
    </source>
</evidence>
<evidence type="ECO:0000313" key="7">
    <source>
        <dbReference type="Proteomes" id="UP001303902"/>
    </source>
</evidence>
<gene>
    <name evidence="6" type="ORF">QWT69_13355</name>
</gene>
<evidence type="ECO:0000256" key="4">
    <source>
        <dbReference type="ARBA" id="ARBA00022840"/>
    </source>
</evidence>
<sequence length="310" mass="34458">MEKIIDVQHIKKAFGKVQAVHDVSFYVEKGDLFSFIGTNGAGKSTVISIILTLLQPDDGSVFVNGYEAGKNNAQIREKIGVVFQESLLDPLLTVEENLHVRAQFYGMDKTARTEAIERVADTTGIRPILKRRYGKLSGGQKRRSDIARALLHEPAILLLDEPTTGLDPQSRQMIWEMIGRLQKDRGMTVFLTTHYIEEAGGSDYVVVINEGKIIAKGTPASLKDRYSADRLLLTPSDSTQLQEHLTQRGIAFTEENGVLLIDLGHTLDAVPLITDTRSFLASFEVQKSSLHDVFIRIHEGKEVMSDVAVR</sequence>
<dbReference type="RefSeq" id="WP_317966379.1">
    <property type="nucleotide sequence ID" value="NZ_CP129118.1"/>
</dbReference>
<feature type="domain" description="ABC transporter" evidence="5">
    <location>
        <begin position="5"/>
        <end position="235"/>
    </location>
</feature>
<dbReference type="Pfam" id="PF00005">
    <property type="entry name" value="ABC_tran"/>
    <property type="match status" value="1"/>
</dbReference>
<dbReference type="PANTHER" id="PTHR42711">
    <property type="entry name" value="ABC TRANSPORTER ATP-BINDING PROTEIN"/>
    <property type="match status" value="1"/>
</dbReference>
<evidence type="ECO:0000259" key="5">
    <source>
        <dbReference type="PROSITE" id="PS50893"/>
    </source>
</evidence>
<dbReference type="InterPro" id="IPR003593">
    <property type="entry name" value="AAA+_ATPase"/>
</dbReference>
<organism evidence="6 7">
    <name type="scientific">Sporosarcina oncorhynchi</name>
    <dbReference type="NCBI Taxonomy" id="3056444"/>
    <lineage>
        <taxon>Bacteria</taxon>
        <taxon>Bacillati</taxon>
        <taxon>Bacillota</taxon>
        <taxon>Bacilli</taxon>
        <taxon>Bacillales</taxon>
        <taxon>Caryophanaceae</taxon>
        <taxon>Sporosarcina</taxon>
    </lineage>
</organism>
<keyword evidence="3" id="KW-0547">Nucleotide-binding</keyword>
<keyword evidence="4 6" id="KW-0067">ATP-binding</keyword>
<evidence type="ECO:0000313" key="6">
    <source>
        <dbReference type="EMBL" id="WOV86849.1"/>
    </source>
</evidence>
<keyword evidence="7" id="KW-1185">Reference proteome</keyword>
<dbReference type="Proteomes" id="UP001303902">
    <property type="component" value="Chromosome"/>
</dbReference>
<dbReference type="InterPro" id="IPR050763">
    <property type="entry name" value="ABC_transporter_ATP-binding"/>
</dbReference>
<dbReference type="InterPro" id="IPR027417">
    <property type="entry name" value="P-loop_NTPase"/>
</dbReference>
<evidence type="ECO:0000256" key="2">
    <source>
        <dbReference type="ARBA" id="ARBA00022448"/>
    </source>
</evidence>